<keyword evidence="4" id="KW-1015">Disulfide bond</keyword>
<reference evidence="9" key="2">
    <citation type="submission" date="2025-08" db="UniProtKB">
        <authorList>
            <consortium name="Ensembl"/>
        </authorList>
    </citation>
    <scope>IDENTIFICATION</scope>
</reference>
<feature type="chain" id="PRO_5044255510" description="trypsin" evidence="7">
    <location>
        <begin position="23"/>
        <end position="266"/>
    </location>
</feature>
<dbReference type="InterPro" id="IPR001254">
    <property type="entry name" value="Trypsin_dom"/>
</dbReference>
<dbReference type="InterPro" id="IPR043504">
    <property type="entry name" value="Peptidase_S1_PA_chymotrypsin"/>
</dbReference>
<dbReference type="Gene3D" id="2.40.10.10">
    <property type="entry name" value="Trypsin-like serine proteases"/>
    <property type="match status" value="2"/>
</dbReference>
<dbReference type="PANTHER" id="PTHR24271">
    <property type="entry name" value="KALLIKREIN-RELATED"/>
    <property type="match status" value="1"/>
</dbReference>
<gene>
    <name evidence="9" type="primary">LOC116323265</name>
</gene>
<evidence type="ECO:0000256" key="1">
    <source>
        <dbReference type="ARBA" id="ARBA00004239"/>
    </source>
</evidence>
<comment type="catalytic activity">
    <reaction evidence="5">
        <text>Preferential cleavage: Arg-|-Xaa, Lys-|-Xaa.</text>
        <dbReference type="EC" id="3.4.21.4"/>
    </reaction>
</comment>
<evidence type="ECO:0000259" key="8">
    <source>
        <dbReference type="PROSITE" id="PS50240"/>
    </source>
</evidence>
<organism evidence="9 10">
    <name type="scientific">Oreochromis aureus</name>
    <name type="common">Israeli tilapia</name>
    <name type="synonym">Chromis aureus</name>
    <dbReference type="NCBI Taxonomy" id="47969"/>
    <lineage>
        <taxon>Eukaryota</taxon>
        <taxon>Metazoa</taxon>
        <taxon>Chordata</taxon>
        <taxon>Craniata</taxon>
        <taxon>Vertebrata</taxon>
        <taxon>Euteleostomi</taxon>
        <taxon>Actinopterygii</taxon>
        <taxon>Neopterygii</taxon>
        <taxon>Teleostei</taxon>
        <taxon>Neoteleostei</taxon>
        <taxon>Acanthomorphata</taxon>
        <taxon>Ovalentaria</taxon>
        <taxon>Cichlomorphae</taxon>
        <taxon>Cichliformes</taxon>
        <taxon>Cichlidae</taxon>
        <taxon>African cichlids</taxon>
        <taxon>Pseudocrenilabrinae</taxon>
        <taxon>Oreochromini</taxon>
        <taxon>Oreochromis</taxon>
    </lineage>
</organism>
<dbReference type="GO" id="GO:0004252">
    <property type="term" value="F:serine-type endopeptidase activity"/>
    <property type="evidence" value="ECO:0007669"/>
    <property type="project" value="UniProtKB-EC"/>
</dbReference>
<reference evidence="10" key="1">
    <citation type="submission" date="2020-03" db="EMBL/GenBank/DDBJ databases">
        <title>Evolution of repeat sequences and sex chromosomes of tilapia species revealed by chromosome-level genomes.</title>
        <authorList>
            <person name="Xu L."/>
            <person name="Tao W."/>
            <person name="Wang D."/>
            <person name="Zhou Q."/>
        </authorList>
    </citation>
    <scope>NUCLEOTIDE SEQUENCE [LARGE SCALE GENOMIC DNA]</scope>
    <source>
        <strain evidence="10">Israel</strain>
    </source>
</reference>
<feature type="signal peptide" evidence="7">
    <location>
        <begin position="1"/>
        <end position="22"/>
    </location>
</feature>
<dbReference type="GO" id="GO:0005576">
    <property type="term" value="C:extracellular region"/>
    <property type="evidence" value="ECO:0007669"/>
    <property type="project" value="UniProtKB-SubCell"/>
</dbReference>
<keyword evidence="10" id="KW-1185">Reference proteome</keyword>
<dbReference type="RefSeq" id="XP_039462352.1">
    <property type="nucleotide sequence ID" value="XM_039606418.1"/>
</dbReference>
<dbReference type="KEGG" id="oau:116323265"/>
<accession>A0AAZ1XZ96</accession>
<dbReference type="AlphaFoldDB" id="A0AAZ1XZ96"/>
<dbReference type="Pfam" id="PF00089">
    <property type="entry name" value="Trypsin"/>
    <property type="match status" value="1"/>
</dbReference>
<dbReference type="Proteomes" id="UP000472276">
    <property type="component" value="Unassembled WGS sequence"/>
</dbReference>
<dbReference type="Ensembl" id="ENSOABT00000074275.1">
    <property type="protein sequence ID" value="ENSOABP00000072870.1"/>
    <property type="gene ID" value="ENSOABG00000030076.1"/>
</dbReference>
<evidence type="ECO:0000256" key="6">
    <source>
        <dbReference type="ARBA" id="ARBA00038868"/>
    </source>
</evidence>
<evidence type="ECO:0000256" key="5">
    <source>
        <dbReference type="ARBA" id="ARBA00036320"/>
    </source>
</evidence>
<keyword evidence="3" id="KW-0865">Zymogen</keyword>
<dbReference type="FunFam" id="2.40.10.10:FF:000005">
    <property type="entry name" value="Serine protease 37"/>
    <property type="match status" value="1"/>
</dbReference>
<dbReference type="PRINTS" id="PR00722">
    <property type="entry name" value="CHYMOTRYPSIN"/>
</dbReference>
<comment type="subcellular location">
    <subcellularLocation>
        <location evidence="1">Secreted</location>
        <location evidence="1">Extracellular space</location>
    </subcellularLocation>
</comment>
<feature type="domain" description="Peptidase S1" evidence="8">
    <location>
        <begin position="23"/>
        <end position="239"/>
    </location>
</feature>
<dbReference type="PANTHER" id="PTHR24271:SF81">
    <property type="entry name" value="GRANZYME B"/>
    <property type="match status" value="1"/>
</dbReference>
<evidence type="ECO:0000256" key="7">
    <source>
        <dbReference type="SAM" id="SignalP"/>
    </source>
</evidence>
<dbReference type="EC" id="3.4.21.4" evidence="6"/>
<dbReference type="InterPro" id="IPR001314">
    <property type="entry name" value="Peptidase_S1A"/>
</dbReference>
<evidence type="ECO:0000256" key="3">
    <source>
        <dbReference type="ARBA" id="ARBA00023145"/>
    </source>
</evidence>
<reference evidence="9" key="3">
    <citation type="submission" date="2025-09" db="UniProtKB">
        <authorList>
            <consortium name="Ensembl"/>
        </authorList>
    </citation>
    <scope>IDENTIFICATION</scope>
</reference>
<proteinExistence type="predicted"/>
<sequence length="266" mass="29345">MIIYYKLTLLTLVLSFHQQGHAIIGGHEAVPHSTPYMVLLQLHKSNGHRTYCDGFLLNEDFVITAAHCQAESYKVFLGLHNYLDQNGVQHVNVPGRNAFLMKGYDPADYRNDMMLLKLSTKAELNDKVKPIALADCDDGSLPKACVISGWGTTENGKSSDQLLEVNVTLTDNELCANTNKYCSEGKRRPGRGDGGGPLVCEDGKAYGVISASKRNPDGSTIQTYTKIPDHRDSIKEHKGKLHSPTTDRVTIIPVSKEHHICVRDAD</sequence>
<dbReference type="InterPro" id="IPR018114">
    <property type="entry name" value="TRYPSIN_HIS"/>
</dbReference>
<dbReference type="SUPFAM" id="SSF50494">
    <property type="entry name" value="Trypsin-like serine proteases"/>
    <property type="match status" value="1"/>
</dbReference>
<dbReference type="CDD" id="cd00190">
    <property type="entry name" value="Tryp_SPc"/>
    <property type="match status" value="1"/>
</dbReference>
<dbReference type="GeneID" id="116323265"/>
<dbReference type="SMART" id="SM00020">
    <property type="entry name" value="Tryp_SPc"/>
    <property type="match status" value="1"/>
</dbReference>
<dbReference type="InterPro" id="IPR009003">
    <property type="entry name" value="Peptidase_S1_PA"/>
</dbReference>
<dbReference type="PROSITE" id="PS50240">
    <property type="entry name" value="TRYPSIN_DOM"/>
    <property type="match status" value="1"/>
</dbReference>
<evidence type="ECO:0000256" key="4">
    <source>
        <dbReference type="ARBA" id="ARBA00023157"/>
    </source>
</evidence>
<evidence type="ECO:0000256" key="2">
    <source>
        <dbReference type="ARBA" id="ARBA00022729"/>
    </source>
</evidence>
<keyword evidence="2 7" id="KW-0732">Signal</keyword>
<name>A0AAZ1XZ96_OREAU</name>
<dbReference type="PROSITE" id="PS00134">
    <property type="entry name" value="TRYPSIN_HIS"/>
    <property type="match status" value="1"/>
</dbReference>
<evidence type="ECO:0000313" key="10">
    <source>
        <dbReference type="Proteomes" id="UP000472276"/>
    </source>
</evidence>
<evidence type="ECO:0000313" key="9">
    <source>
        <dbReference type="Ensembl" id="ENSOABP00000072870.1"/>
    </source>
</evidence>
<protein>
    <recommendedName>
        <fullName evidence="6">trypsin</fullName>
        <ecNumber evidence="6">3.4.21.4</ecNumber>
    </recommendedName>
</protein>
<dbReference type="GO" id="GO:0006508">
    <property type="term" value="P:proteolysis"/>
    <property type="evidence" value="ECO:0007669"/>
    <property type="project" value="InterPro"/>
</dbReference>